<sequence length="192" mass="19768">MVAIIRGIVMCPPVVAALGTSGASAVTGAALSGAAAIEGITAGAAVVAVGEGALVATGAAAGGSSAGIALATLAGPIGCLIVECEDMDVSSVFEEGDNLRITWDCWKPIVHDMSVMPSEGMALRTLAVHPNVKVVNMLASSSALLDEDAGRFLVENVLGERFCLGRYFSWFNWLAGHVMEELEQCHPVLLRD</sequence>
<evidence type="ECO:0000313" key="3">
    <source>
        <dbReference type="Proteomes" id="UP000483672"/>
    </source>
</evidence>
<keyword evidence="1" id="KW-0732">Signal</keyword>
<reference evidence="2 3" key="1">
    <citation type="submission" date="2019-06" db="EMBL/GenBank/DDBJ databases">
        <authorList>
            <person name="Palmer J.M."/>
        </authorList>
    </citation>
    <scope>NUCLEOTIDE SEQUENCE [LARGE SCALE GENOMIC DNA]</scope>
    <source>
        <strain evidence="2 3">TWF191</strain>
    </source>
</reference>
<proteinExistence type="predicted"/>
<organism evidence="2 3">
    <name type="scientific">Orbilia oligospora</name>
    <name type="common">Nematode-trapping fungus</name>
    <name type="synonym">Arthrobotrys oligospora</name>
    <dbReference type="NCBI Taxonomy" id="2813651"/>
    <lineage>
        <taxon>Eukaryota</taxon>
        <taxon>Fungi</taxon>
        <taxon>Dikarya</taxon>
        <taxon>Ascomycota</taxon>
        <taxon>Pezizomycotina</taxon>
        <taxon>Orbiliomycetes</taxon>
        <taxon>Orbiliales</taxon>
        <taxon>Orbiliaceae</taxon>
        <taxon>Orbilia</taxon>
    </lineage>
</organism>
<dbReference type="Proteomes" id="UP000483672">
    <property type="component" value="Unassembled WGS sequence"/>
</dbReference>
<accession>A0A7C8QGY1</accession>
<name>A0A7C8QGY1_ORBOL</name>
<dbReference type="AlphaFoldDB" id="A0A7C8QGY1"/>
<evidence type="ECO:0000313" key="2">
    <source>
        <dbReference type="EMBL" id="KAF3211229.1"/>
    </source>
</evidence>
<feature type="chain" id="PRO_5028932446" evidence="1">
    <location>
        <begin position="18"/>
        <end position="192"/>
    </location>
</feature>
<comment type="caution">
    <text evidence="2">The sequence shown here is derived from an EMBL/GenBank/DDBJ whole genome shotgun (WGS) entry which is preliminary data.</text>
</comment>
<dbReference type="EMBL" id="WIPF01000089">
    <property type="protein sequence ID" value="KAF3211229.1"/>
    <property type="molecule type" value="Genomic_DNA"/>
</dbReference>
<feature type="signal peptide" evidence="1">
    <location>
        <begin position="1"/>
        <end position="17"/>
    </location>
</feature>
<protein>
    <submittedName>
        <fullName evidence="2">Uncharacterized protein</fullName>
    </submittedName>
</protein>
<evidence type="ECO:0000256" key="1">
    <source>
        <dbReference type="SAM" id="SignalP"/>
    </source>
</evidence>
<gene>
    <name evidence="2" type="ORF">TWF191_010808</name>
</gene>